<accession>A0ABW0I1S1</accession>
<evidence type="ECO:0000313" key="2">
    <source>
        <dbReference type="EMBL" id="MFC5406032.1"/>
    </source>
</evidence>
<evidence type="ECO:0000256" key="1">
    <source>
        <dbReference type="SAM" id="Phobius"/>
    </source>
</evidence>
<dbReference type="EMBL" id="JBHSMI010000052">
    <property type="protein sequence ID" value="MFC5406032.1"/>
    <property type="molecule type" value="Genomic_DNA"/>
</dbReference>
<proteinExistence type="predicted"/>
<dbReference type="RefSeq" id="WP_378137852.1">
    <property type="nucleotide sequence ID" value="NZ_JBHSMI010000052.1"/>
</dbReference>
<gene>
    <name evidence="2" type="ORF">ACFPOF_25100</name>
</gene>
<keyword evidence="1" id="KW-1133">Transmembrane helix</keyword>
<protein>
    <submittedName>
        <fullName evidence="2">Uncharacterized protein</fullName>
    </submittedName>
</protein>
<dbReference type="Proteomes" id="UP001596113">
    <property type="component" value="Unassembled WGS sequence"/>
</dbReference>
<keyword evidence="1" id="KW-0812">Transmembrane</keyword>
<feature type="transmembrane region" description="Helical" evidence="1">
    <location>
        <begin position="21"/>
        <end position="42"/>
    </location>
</feature>
<sequence>MNDFIRKWETTRKLGKQKYTVRYGVLYIGMTATVLLSIVDWLSNGTLSVVYLGSRLFILPMIGAIIASMRWDNKEKKYAQLTDVSSVKT</sequence>
<keyword evidence="3" id="KW-1185">Reference proteome</keyword>
<comment type="caution">
    <text evidence="2">The sequence shown here is derived from an EMBL/GenBank/DDBJ whole genome shotgun (WGS) entry which is preliminary data.</text>
</comment>
<organism evidence="2 3">
    <name type="scientific">Cohnella soli</name>
    <dbReference type="NCBI Taxonomy" id="425005"/>
    <lineage>
        <taxon>Bacteria</taxon>
        <taxon>Bacillati</taxon>
        <taxon>Bacillota</taxon>
        <taxon>Bacilli</taxon>
        <taxon>Bacillales</taxon>
        <taxon>Paenibacillaceae</taxon>
        <taxon>Cohnella</taxon>
    </lineage>
</organism>
<reference evidence="3" key="1">
    <citation type="journal article" date="2019" name="Int. J. Syst. Evol. Microbiol.">
        <title>The Global Catalogue of Microorganisms (GCM) 10K type strain sequencing project: providing services to taxonomists for standard genome sequencing and annotation.</title>
        <authorList>
            <consortium name="The Broad Institute Genomics Platform"/>
            <consortium name="The Broad Institute Genome Sequencing Center for Infectious Disease"/>
            <person name="Wu L."/>
            <person name="Ma J."/>
        </authorList>
    </citation>
    <scope>NUCLEOTIDE SEQUENCE [LARGE SCALE GENOMIC DNA]</scope>
    <source>
        <strain evidence="3">CGMCC 1.18575</strain>
    </source>
</reference>
<keyword evidence="1" id="KW-0472">Membrane</keyword>
<evidence type="ECO:0000313" key="3">
    <source>
        <dbReference type="Proteomes" id="UP001596113"/>
    </source>
</evidence>
<feature type="transmembrane region" description="Helical" evidence="1">
    <location>
        <begin position="48"/>
        <end position="67"/>
    </location>
</feature>
<name>A0ABW0I1S1_9BACL</name>